<evidence type="ECO:0000313" key="2">
    <source>
        <dbReference type="Proteomes" id="UP001396334"/>
    </source>
</evidence>
<dbReference type="EMBL" id="JBBPBN010000004">
    <property type="protein sequence ID" value="KAK9039413.1"/>
    <property type="molecule type" value="Genomic_DNA"/>
</dbReference>
<proteinExistence type="predicted"/>
<evidence type="ECO:0000313" key="1">
    <source>
        <dbReference type="EMBL" id="KAK9039413.1"/>
    </source>
</evidence>
<comment type="caution">
    <text evidence="1">The sequence shown here is derived from an EMBL/GenBank/DDBJ whole genome shotgun (WGS) entry which is preliminary data.</text>
</comment>
<dbReference type="Proteomes" id="UP001396334">
    <property type="component" value="Unassembled WGS sequence"/>
</dbReference>
<organism evidence="1 2">
    <name type="scientific">Hibiscus sabdariffa</name>
    <name type="common">roselle</name>
    <dbReference type="NCBI Taxonomy" id="183260"/>
    <lineage>
        <taxon>Eukaryota</taxon>
        <taxon>Viridiplantae</taxon>
        <taxon>Streptophyta</taxon>
        <taxon>Embryophyta</taxon>
        <taxon>Tracheophyta</taxon>
        <taxon>Spermatophyta</taxon>
        <taxon>Magnoliopsida</taxon>
        <taxon>eudicotyledons</taxon>
        <taxon>Gunneridae</taxon>
        <taxon>Pentapetalae</taxon>
        <taxon>rosids</taxon>
        <taxon>malvids</taxon>
        <taxon>Malvales</taxon>
        <taxon>Malvaceae</taxon>
        <taxon>Malvoideae</taxon>
        <taxon>Hibiscus</taxon>
    </lineage>
</organism>
<sequence length="107" mass="11917">MSLSCCGTVGTKCCNETLPNMLRREREPFIHHGVEKRRHPFSVKRPDSVGTCVRKCLRQCVVELGSYNDLLACAAQMWSSVIINGSGRRAYGGRSWRGVVVTIISTM</sequence>
<gene>
    <name evidence="1" type="ORF">V6N11_014614</name>
</gene>
<reference evidence="1 2" key="1">
    <citation type="journal article" date="2024" name="G3 (Bethesda)">
        <title>Genome assembly of Hibiscus sabdariffa L. provides insights into metabolisms of medicinal natural products.</title>
        <authorList>
            <person name="Kim T."/>
        </authorList>
    </citation>
    <scope>NUCLEOTIDE SEQUENCE [LARGE SCALE GENOMIC DNA]</scope>
    <source>
        <strain evidence="1">TK-2024</strain>
        <tissue evidence="1">Old leaves</tissue>
    </source>
</reference>
<accession>A0ABR2TQG5</accession>
<name>A0ABR2TQG5_9ROSI</name>
<protein>
    <submittedName>
        <fullName evidence="1">Uncharacterized protein</fullName>
    </submittedName>
</protein>
<keyword evidence="2" id="KW-1185">Reference proteome</keyword>